<gene>
    <name evidence="3" type="ORF">LV89_03189</name>
</gene>
<evidence type="ECO:0000313" key="3">
    <source>
        <dbReference type="EMBL" id="PWK23372.1"/>
    </source>
</evidence>
<dbReference type="OrthoDB" id="848185at2"/>
<evidence type="ECO:0000313" key="4">
    <source>
        <dbReference type="Proteomes" id="UP000245489"/>
    </source>
</evidence>
<keyword evidence="2" id="KW-0472">Membrane</keyword>
<keyword evidence="2" id="KW-0812">Transmembrane</keyword>
<accession>A0A316E1F8</accession>
<keyword evidence="2" id="KW-1133">Transmembrane helix</keyword>
<dbReference type="AlphaFoldDB" id="A0A316E1F8"/>
<evidence type="ECO:0000256" key="2">
    <source>
        <dbReference type="SAM" id="Phobius"/>
    </source>
</evidence>
<proteinExistence type="predicted"/>
<protein>
    <recommendedName>
        <fullName evidence="5">Cell division protein ZapB</fullName>
    </recommendedName>
</protein>
<feature type="transmembrane region" description="Helical" evidence="2">
    <location>
        <begin position="9"/>
        <end position="30"/>
    </location>
</feature>
<dbReference type="RefSeq" id="WP_109743890.1">
    <property type="nucleotide sequence ID" value="NZ_QGGO01000017.1"/>
</dbReference>
<keyword evidence="4" id="KW-1185">Reference proteome</keyword>
<comment type="caution">
    <text evidence="3">The sequence shown here is derived from an EMBL/GenBank/DDBJ whole genome shotgun (WGS) entry which is preliminary data.</text>
</comment>
<dbReference type="Proteomes" id="UP000245489">
    <property type="component" value="Unassembled WGS sequence"/>
</dbReference>
<evidence type="ECO:0008006" key="5">
    <source>
        <dbReference type="Google" id="ProtNLM"/>
    </source>
</evidence>
<organism evidence="3 4">
    <name type="scientific">Arcicella aurantiaca</name>
    <dbReference type="NCBI Taxonomy" id="591202"/>
    <lineage>
        <taxon>Bacteria</taxon>
        <taxon>Pseudomonadati</taxon>
        <taxon>Bacteroidota</taxon>
        <taxon>Cytophagia</taxon>
        <taxon>Cytophagales</taxon>
        <taxon>Flectobacillaceae</taxon>
        <taxon>Arcicella</taxon>
    </lineage>
</organism>
<feature type="coiled-coil region" evidence="1">
    <location>
        <begin position="36"/>
        <end position="179"/>
    </location>
</feature>
<keyword evidence="1" id="KW-0175">Coiled coil</keyword>
<evidence type="ECO:0000256" key="1">
    <source>
        <dbReference type="SAM" id="Coils"/>
    </source>
</evidence>
<reference evidence="3 4" key="1">
    <citation type="submission" date="2018-05" db="EMBL/GenBank/DDBJ databases">
        <title>Genomic Encyclopedia of Archaeal and Bacterial Type Strains, Phase II (KMG-II): from individual species to whole genera.</title>
        <authorList>
            <person name="Goeker M."/>
        </authorList>
    </citation>
    <scope>NUCLEOTIDE SEQUENCE [LARGE SCALE GENOMIC DNA]</scope>
    <source>
        <strain evidence="3 4">DSM 22214</strain>
    </source>
</reference>
<dbReference type="EMBL" id="QGGO01000017">
    <property type="protein sequence ID" value="PWK23372.1"/>
    <property type="molecule type" value="Genomic_DNA"/>
</dbReference>
<name>A0A316E1F8_9BACT</name>
<sequence length="317" mass="35208">MEESSQSNGIWKALVGILAVVSGILGYLLFDAKTANKNQEQVINQKVEELASARVRLDSIGSQLDAKIAQIKVLGGNIESLEAAKRQLEADKVQLKKVNIFSKQQYDVKIADFVTLLAAKDAELVQLKRENGELVAKNKDLFSQNSTLTTENMGLKTSKQNLTDSVDNFYRRNRELTAKVTRASALQAQFVQALAVSDKNKERDGGVYRASKVDKIKVIFQLQPNPIAKQDVKTIYMRVYDPDGSVLYDSGVGSGNFDLFGKETTYTAKKDIQFQNNGQGVEILYGRGSAIQYREGHYKIELFSEGFKIGEGSFDVK</sequence>